<reference evidence="6" key="2">
    <citation type="submission" date="2020-08" db="EMBL/GenBank/DDBJ databases">
        <authorList>
            <person name="Chen M."/>
            <person name="Teng W."/>
            <person name="Zhao L."/>
            <person name="Hu C."/>
            <person name="Zhou Y."/>
            <person name="Han B."/>
            <person name="Song L."/>
            <person name="Shu W."/>
        </authorList>
    </citation>
    <scope>NUCLEOTIDE SEQUENCE</scope>
    <source>
        <strain evidence="6">FACHB-1375</strain>
    </source>
</reference>
<gene>
    <name evidence="6" type="primary">modA</name>
    <name evidence="6" type="ORF">H6G03_09905</name>
</gene>
<dbReference type="PROSITE" id="PS51257">
    <property type="entry name" value="PROKAR_LIPOPROTEIN"/>
    <property type="match status" value="1"/>
</dbReference>
<dbReference type="RefSeq" id="WP_190464187.1">
    <property type="nucleotide sequence ID" value="NZ_JACJPW010000020.1"/>
</dbReference>
<dbReference type="PANTHER" id="PTHR30632:SF0">
    <property type="entry name" value="SULFATE-BINDING PROTEIN"/>
    <property type="match status" value="1"/>
</dbReference>
<keyword evidence="4" id="KW-0732">Signal</keyword>
<evidence type="ECO:0000256" key="1">
    <source>
        <dbReference type="ARBA" id="ARBA00009175"/>
    </source>
</evidence>
<evidence type="ECO:0000256" key="5">
    <source>
        <dbReference type="PIRSR" id="PIRSR004846-1"/>
    </source>
</evidence>
<reference evidence="6" key="1">
    <citation type="journal article" date="2015" name="ISME J.">
        <title>Draft Genome Sequence of Streptomyces incarnatus NRRL8089, which Produces the Nucleoside Antibiotic Sinefungin.</title>
        <authorList>
            <person name="Oshima K."/>
            <person name="Hattori M."/>
            <person name="Shimizu H."/>
            <person name="Fukuda K."/>
            <person name="Nemoto M."/>
            <person name="Inagaki K."/>
            <person name="Tamura T."/>
        </authorList>
    </citation>
    <scope>NUCLEOTIDE SEQUENCE</scope>
    <source>
        <strain evidence="6">FACHB-1375</strain>
    </source>
</reference>
<evidence type="ECO:0000256" key="3">
    <source>
        <dbReference type="ARBA" id="ARBA00022723"/>
    </source>
</evidence>
<evidence type="ECO:0000313" key="7">
    <source>
        <dbReference type="Proteomes" id="UP000641646"/>
    </source>
</evidence>
<dbReference type="GO" id="GO:0046872">
    <property type="term" value="F:metal ion binding"/>
    <property type="evidence" value="ECO:0007669"/>
    <property type="project" value="UniProtKB-KW"/>
</dbReference>
<dbReference type="InterPro" id="IPR005950">
    <property type="entry name" value="ModA"/>
</dbReference>
<dbReference type="PANTHER" id="PTHR30632">
    <property type="entry name" value="MOLYBDATE-BINDING PERIPLASMIC PROTEIN"/>
    <property type="match status" value="1"/>
</dbReference>
<dbReference type="GO" id="GO:0015689">
    <property type="term" value="P:molybdate ion transport"/>
    <property type="evidence" value="ECO:0007669"/>
    <property type="project" value="InterPro"/>
</dbReference>
<dbReference type="PIRSF" id="PIRSF004846">
    <property type="entry name" value="ModA"/>
    <property type="match status" value="1"/>
</dbReference>
<comment type="caution">
    <text evidence="6">The sequence shown here is derived from an EMBL/GenBank/DDBJ whole genome shotgun (WGS) entry which is preliminary data.</text>
</comment>
<dbReference type="EMBL" id="JACJPW010000020">
    <property type="protein sequence ID" value="MBD2181417.1"/>
    <property type="molecule type" value="Genomic_DNA"/>
</dbReference>
<evidence type="ECO:0000256" key="2">
    <source>
        <dbReference type="ARBA" id="ARBA00022505"/>
    </source>
</evidence>
<keyword evidence="2 5" id="KW-0500">Molybdenum</keyword>
<sequence length="262" mass="29226">MKKQRALVLIISIAIINLVFLSCNLQQAKPVALLISAATSYQEVLTEIGKIYKQENPHVTLSYNFGPSLFIKEQILKRIPIDLIIFASKVGKNDPELLNLLIPETLQTMPIKNPLVLIADGDSTIPIFNFQDLVNEKVKKIAMGNEKLLVGMQAKETLISLGIYDRLKNKAIFTGEDIRQILKAVETNEADAGITYLTEAKVSDKVKIVAIAPENTHFQIIYNAAVVKRCQNVPEAQKFIQFLSSETGKEIAKKYGFTLINK</sequence>
<dbReference type="InterPro" id="IPR050682">
    <property type="entry name" value="ModA/WtpA"/>
</dbReference>
<dbReference type="SUPFAM" id="SSF53850">
    <property type="entry name" value="Periplasmic binding protein-like II"/>
    <property type="match status" value="1"/>
</dbReference>
<dbReference type="GO" id="GO:1901359">
    <property type="term" value="F:tungstate binding"/>
    <property type="evidence" value="ECO:0007669"/>
    <property type="project" value="UniProtKB-ARBA"/>
</dbReference>
<organism evidence="6 7">
    <name type="scientific">Aerosakkonema funiforme FACHB-1375</name>
    <dbReference type="NCBI Taxonomy" id="2949571"/>
    <lineage>
        <taxon>Bacteria</taxon>
        <taxon>Bacillati</taxon>
        <taxon>Cyanobacteriota</taxon>
        <taxon>Cyanophyceae</taxon>
        <taxon>Oscillatoriophycideae</taxon>
        <taxon>Aerosakkonematales</taxon>
        <taxon>Aerosakkonemataceae</taxon>
        <taxon>Aerosakkonema</taxon>
    </lineage>
</organism>
<dbReference type="Pfam" id="PF13531">
    <property type="entry name" value="SBP_bac_11"/>
    <property type="match status" value="1"/>
</dbReference>
<protein>
    <submittedName>
        <fullName evidence="6">Molybdate ABC transporter substrate-binding protein</fullName>
    </submittedName>
</protein>
<feature type="binding site" evidence="5">
    <location>
        <position position="68"/>
    </location>
    <ligand>
        <name>molybdate</name>
        <dbReference type="ChEBI" id="CHEBI:36264"/>
    </ligand>
</feature>
<feature type="binding site" evidence="5">
    <location>
        <position position="40"/>
    </location>
    <ligand>
        <name>molybdate</name>
        <dbReference type="ChEBI" id="CHEBI:36264"/>
    </ligand>
</feature>
<name>A0A926ZGR5_9CYAN</name>
<evidence type="ECO:0000313" key="6">
    <source>
        <dbReference type="EMBL" id="MBD2181417.1"/>
    </source>
</evidence>
<keyword evidence="3 5" id="KW-0479">Metal-binding</keyword>
<dbReference type="FunFam" id="3.40.190.10:FF:000035">
    <property type="entry name" value="Molybdate ABC transporter substrate-binding protein"/>
    <property type="match status" value="1"/>
</dbReference>
<feature type="binding site" evidence="5">
    <location>
        <position position="178"/>
    </location>
    <ligand>
        <name>molybdate</name>
        <dbReference type="ChEBI" id="CHEBI:36264"/>
    </ligand>
</feature>
<dbReference type="Gene3D" id="3.40.190.10">
    <property type="entry name" value="Periplasmic binding protein-like II"/>
    <property type="match status" value="2"/>
</dbReference>
<dbReference type="NCBIfam" id="TIGR01256">
    <property type="entry name" value="modA"/>
    <property type="match status" value="1"/>
</dbReference>
<dbReference type="GO" id="GO:0030973">
    <property type="term" value="F:molybdate ion binding"/>
    <property type="evidence" value="ECO:0007669"/>
    <property type="project" value="TreeGrafter"/>
</dbReference>
<keyword evidence="7" id="KW-1185">Reference proteome</keyword>
<evidence type="ECO:0000256" key="4">
    <source>
        <dbReference type="ARBA" id="ARBA00022729"/>
    </source>
</evidence>
<proteinExistence type="inferred from homology"/>
<comment type="similarity">
    <text evidence="1">Belongs to the bacterial solute-binding protein ModA family.</text>
</comment>
<feature type="binding site" evidence="5">
    <location>
        <position position="196"/>
    </location>
    <ligand>
        <name>molybdate</name>
        <dbReference type="ChEBI" id="CHEBI:36264"/>
    </ligand>
</feature>
<accession>A0A926ZGR5</accession>
<dbReference type="AlphaFoldDB" id="A0A926ZGR5"/>
<dbReference type="Proteomes" id="UP000641646">
    <property type="component" value="Unassembled WGS sequence"/>
</dbReference>